<dbReference type="InterPro" id="IPR002937">
    <property type="entry name" value="Amino_oxidase"/>
</dbReference>
<dbReference type="InterPro" id="IPR036188">
    <property type="entry name" value="FAD/NAD-bd_sf"/>
</dbReference>
<evidence type="ECO:0000313" key="4">
    <source>
        <dbReference type="Proteomes" id="UP000286287"/>
    </source>
</evidence>
<dbReference type="Proteomes" id="UP000286287">
    <property type="component" value="Unassembled WGS sequence"/>
</dbReference>
<dbReference type="EMBL" id="QYUJ01000014">
    <property type="protein sequence ID" value="RJF73840.1"/>
    <property type="molecule type" value="Genomic_DNA"/>
</dbReference>
<name>A0A418VCW6_9DEIO</name>
<dbReference type="PANTHER" id="PTHR43734:SF7">
    <property type="entry name" value="4,4'-DIAPONEUROSPORENE OXYGENASE"/>
    <property type="match status" value="1"/>
</dbReference>
<dbReference type="OrthoDB" id="9774675at2"/>
<dbReference type="AlphaFoldDB" id="A0A418VCW6"/>
<accession>A0A418VCW6</accession>
<evidence type="ECO:0000259" key="2">
    <source>
        <dbReference type="Pfam" id="PF01593"/>
    </source>
</evidence>
<keyword evidence="4" id="KW-1185">Reference proteome</keyword>
<organism evidence="3 4">
    <name type="scientific">Deinococcus cavernae</name>
    <dbReference type="NCBI Taxonomy" id="2320857"/>
    <lineage>
        <taxon>Bacteria</taxon>
        <taxon>Thermotogati</taxon>
        <taxon>Deinococcota</taxon>
        <taxon>Deinococci</taxon>
        <taxon>Deinococcales</taxon>
        <taxon>Deinococcaceae</taxon>
        <taxon>Deinococcus</taxon>
    </lineage>
</organism>
<dbReference type="GO" id="GO:0016491">
    <property type="term" value="F:oxidoreductase activity"/>
    <property type="evidence" value="ECO:0007669"/>
    <property type="project" value="UniProtKB-KW"/>
</dbReference>
<dbReference type="PANTHER" id="PTHR43734">
    <property type="entry name" value="PHYTOENE DESATURASE"/>
    <property type="match status" value="1"/>
</dbReference>
<gene>
    <name evidence="3" type="ORF">D3875_17135</name>
</gene>
<evidence type="ECO:0000313" key="3">
    <source>
        <dbReference type="EMBL" id="RJF73840.1"/>
    </source>
</evidence>
<keyword evidence="1" id="KW-0560">Oxidoreductase</keyword>
<dbReference type="Gene3D" id="3.50.50.60">
    <property type="entry name" value="FAD/NAD(P)-binding domain"/>
    <property type="match status" value="1"/>
</dbReference>
<protein>
    <submittedName>
        <fullName evidence="3">NAD(P)/FAD-dependent oxidoreductase</fullName>
    </submittedName>
</protein>
<sequence length="438" mass="46813">MAGLSMACLLAARGHRVTVYERELVGGKLRRVQVGGLTFDTGPSLFTFPQVWRAFLARLQQEDPLDLQPLPGGLGVHHTPFGSLPLPVAPEHSLFPEWQRYCGKVAPLRPHLLALLTTPPQLHRPEFLRASRALFGVTGRHLTAESWLGAQKFSPALAHALRTHALNAGVSPQDAPALYALIPALVGQEVYRPAAGMGAVLDALMDFARARGVTVHQGNEVTALNNHFLTLGKGRVIEHDLIVSAIDPQRLARLRGLVAPSPVARRSVSGLALYAALSHATQLPATSVLPPADFQVFRRAVRAGALPSDTLALVHAEGPKLAVLLTVPAVTREITCGHPWVQRQLRRIENTLGAPGLLDSALDIKILDPLHYAAGGHPGGAIYGAFAPSWRAGPLHPQPYRLGERLWQVGTGVHPGGGLPAILGGALMVDTLLAQARK</sequence>
<evidence type="ECO:0000256" key="1">
    <source>
        <dbReference type="ARBA" id="ARBA00023002"/>
    </source>
</evidence>
<feature type="domain" description="Amine oxidase" evidence="2">
    <location>
        <begin position="1"/>
        <end position="260"/>
    </location>
</feature>
<reference evidence="3 4" key="1">
    <citation type="submission" date="2018-09" db="EMBL/GenBank/DDBJ databases">
        <authorList>
            <person name="Zhu H."/>
        </authorList>
    </citation>
    <scope>NUCLEOTIDE SEQUENCE [LARGE SCALE GENOMIC DNA]</scope>
    <source>
        <strain evidence="3 4">K2S05-167</strain>
    </source>
</reference>
<proteinExistence type="predicted"/>
<dbReference type="SUPFAM" id="SSF51905">
    <property type="entry name" value="FAD/NAD(P)-binding domain"/>
    <property type="match status" value="1"/>
</dbReference>
<comment type="caution">
    <text evidence="3">The sequence shown here is derived from an EMBL/GenBank/DDBJ whole genome shotgun (WGS) entry which is preliminary data.</text>
</comment>
<dbReference type="Pfam" id="PF01593">
    <property type="entry name" value="Amino_oxidase"/>
    <property type="match status" value="1"/>
</dbReference>